<gene>
    <name evidence="13" type="ORF">NE237_031029</name>
</gene>
<dbReference type="Gene3D" id="3.40.1190.10">
    <property type="entry name" value="Mur-like, catalytic domain"/>
    <property type="match status" value="1"/>
</dbReference>
<evidence type="ECO:0000256" key="1">
    <source>
        <dbReference type="ARBA" id="ARBA00004496"/>
    </source>
</evidence>
<dbReference type="Gene3D" id="3.40.50.720">
    <property type="entry name" value="NAD(P)-binding Rossmann-like Domain"/>
    <property type="match status" value="1"/>
</dbReference>
<feature type="region of interest" description="Disordered" evidence="9">
    <location>
        <begin position="45"/>
        <end position="76"/>
    </location>
</feature>
<dbReference type="EC" id="6.3.2.8" evidence="3"/>
<evidence type="ECO:0000256" key="3">
    <source>
        <dbReference type="ARBA" id="ARBA00012211"/>
    </source>
</evidence>
<comment type="subcellular location">
    <subcellularLocation>
        <location evidence="1">Cytoplasm</location>
    </subcellularLocation>
</comment>
<feature type="compositionally biased region" description="Polar residues" evidence="9">
    <location>
        <begin position="66"/>
        <end position="76"/>
    </location>
</feature>
<dbReference type="InterPro" id="IPR050061">
    <property type="entry name" value="MurCDEF_pg_biosynth"/>
</dbReference>
<proteinExistence type="inferred from homology"/>
<name>A0A9Q0JWK9_9MAGN</name>
<feature type="domain" description="Mur ligase central" evidence="12">
    <location>
        <begin position="191"/>
        <end position="391"/>
    </location>
</feature>
<comment type="catalytic activity">
    <reaction evidence="8">
        <text>UDP-N-acetyl-alpha-D-muramate + L-alanine + ATP = UDP-N-acetyl-alpha-D-muramoyl-L-alanine + ADP + phosphate + H(+)</text>
        <dbReference type="Rhea" id="RHEA:23372"/>
        <dbReference type="ChEBI" id="CHEBI:15378"/>
        <dbReference type="ChEBI" id="CHEBI:30616"/>
        <dbReference type="ChEBI" id="CHEBI:43474"/>
        <dbReference type="ChEBI" id="CHEBI:57972"/>
        <dbReference type="ChEBI" id="CHEBI:70757"/>
        <dbReference type="ChEBI" id="CHEBI:83898"/>
        <dbReference type="ChEBI" id="CHEBI:456216"/>
        <dbReference type="EC" id="6.3.2.8"/>
    </reaction>
</comment>
<keyword evidence="6" id="KW-0547">Nucleotide-binding</keyword>
<dbReference type="InterPro" id="IPR036615">
    <property type="entry name" value="Mur_ligase_C_dom_sf"/>
</dbReference>
<feature type="compositionally biased region" description="Basic and acidic residues" evidence="9">
    <location>
        <begin position="53"/>
        <end position="65"/>
    </location>
</feature>
<dbReference type="OrthoDB" id="2017219at2759"/>
<dbReference type="Proteomes" id="UP001141806">
    <property type="component" value="Unassembled WGS sequence"/>
</dbReference>
<dbReference type="InterPro" id="IPR004101">
    <property type="entry name" value="Mur_ligase_C"/>
</dbReference>
<dbReference type="GO" id="GO:0008763">
    <property type="term" value="F:UDP-N-acetylmuramate-L-alanine ligase activity"/>
    <property type="evidence" value="ECO:0007669"/>
    <property type="project" value="UniProtKB-EC"/>
</dbReference>
<keyword evidence="4" id="KW-0963">Cytoplasm</keyword>
<dbReference type="NCBIfam" id="TIGR01082">
    <property type="entry name" value="murC"/>
    <property type="match status" value="1"/>
</dbReference>
<evidence type="ECO:0000259" key="11">
    <source>
        <dbReference type="Pfam" id="PF02875"/>
    </source>
</evidence>
<evidence type="ECO:0000256" key="9">
    <source>
        <dbReference type="SAM" id="MobiDB-lite"/>
    </source>
</evidence>
<feature type="domain" description="Mur ligase C-terminal" evidence="11">
    <location>
        <begin position="421"/>
        <end position="552"/>
    </location>
</feature>
<dbReference type="InterPro" id="IPR000713">
    <property type="entry name" value="Mur_ligase_N"/>
</dbReference>
<evidence type="ECO:0000256" key="7">
    <source>
        <dbReference type="ARBA" id="ARBA00022840"/>
    </source>
</evidence>
<dbReference type="InterPro" id="IPR036565">
    <property type="entry name" value="Mur-like_cat_sf"/>
</dbReference>
<keyword evidence="5" id="KW-0436">Ligase</keyword>
<dbReference type="PANTHER" id="PTHR43445">
    <property type="entry name" value="UDP-N-ACETYLMURAMATE--L-ALANINE LIGASE-RELATED"/>
    <property type="match status" value="1"/>
</dbReference>
<sequence length="576" mass="63497">MEIPAQSASFKSVHIPVKSHQKLPSGAQNLFSSLHFRRIGRTDHFKSSASTQAEKRVSDSSDHTLKMTQPLSNPKNQNGQGWVHFVGVGGCGLSALAMLALKQGMEVSGSDIVWSSFMDGLQESGARLYLGHSESNIHRNDRLGLPNSIVVSSAIPPDNVEIVYAKSIGVPVYKRDYWLGKVTEHHDLIAVSGTHGKSTTATMLAYVLSAMGVDLTAIVGAHVPQFQGGNMIAGREQTFVLEADEYDGCFLGLSPYITVITNVEWEHVDIFQDEEAVINTFRRFLKKIRLGGHLILCGDSEGAYSLLHHARRECLSDSALWIPNSQLASAGYRLSTFGISDFNEWHASSIRPNLQGGSDYVLYHRGRPVGDISLQLAGAHNVLNSLAVIATIKALVSDQKLTADALNSLGLHLNNFMGVSRRFQMIGKINECRIYDDYAHHPTEVRAVLQAARQKFPSMALWVIFQPHTFSRIVAFKKDFAYAFSDADRVVITEIYAARETNTWNVTGRDLASSIIRPSAKYIPSLEDVVEKLILEIFINPNQKVVVLTLGAGDISTIGPRLLHELREKSVDTSNY</sequence>
<dbReference type="Pfam" id="PF08245">
    <property type="entry name" value="Mur_ligase_M"/>
    <property type="match status" value="1"/>
</dbReference>
<comment type="pathway">
    <text evidence="2">Cell wall biogenesis; peptidoglycan biosynthesis.</text>
</comment>
<evidence type="ECO:0000256" key="8">
    <source>
        <dbReference type="ARBA" id="ARBA00047833"/>
    </source>
</evidence>
<organism evidence="13 14">
    <name type="scientific">Protea cynaroides</name>
    <dbReference type="NCBI Taxonomy" id="273540"/>
    <lineage>
        <taxon>Eukaryota</taxon>
        <taxon>Viridiplantae</taxon>
        <taxon>Streptophyta</taxon>
        <taxon>Embryophyta</taxon>
        <taxon>Tracheophyta</taxon>
        <taxon>Spermatophyta</taxon>
        <taxon>Magnoliopsida</taxon>
        <taxon>Proteales</taxon>
        <taxon>Proteaceae</taxon>
        <taxon>Protea</taxon>
    </lineage>
</organism>
<dbReference type="Gene3D" id="3.90.190.20">
    <property type="entry name" value="Mur ligase, C-terminal domain"/>
    <property type="match status" value="1"/>
</dbReference>
<keyword evidence="14" id="KW-1185">Reference proteome</keyword>
<dbReference type="HAMAP" id="MF_00046">
    <property type="entry name" value="MurC"/>
    <property type="match status" value="1"/>
</dbReference>
<evidence type="ECO:0000256" key="2">
    <source>
        <dbReference type="ARBA" id="ARBA00004752"/>
    </source>
</evidence>
<dbReference type="Pfam" id="PF02875">
    <property type="entry name" value="Mur_ligase_C"/>
    <property type="match status" value="1"/>
</dbReference>
<accession>A0A9Q0JWK9</accession>
<evidence type="ECO:0000259" key="10">
    <source>
        <dbReference type="Pfam" id="PF01225"/>
    </source>
</evidence>
<dbReference type="SUPFAM" id="SSF53623">
    <property type="entry name" value="MurD-like peptide ligases, catalytic domain"/>
    <property type="match status" value="1"/>
</dbReference>
<evidence type="ECO:0000313" key="14">
    <source>
        <dbReference type="Proteomes" id="UP001141806"/>
    </source>
</evidence>
<reference evidence="13" key="1">
    <citation type="journal article" date="2023" name="Plant J.">
        <title>The genome of the king protea, Protea cynaroides.</title>
        <authorList>
            <person name="Chang J."/>
            <person name="Duong T.A."/>
            <person name="Schoeman C."/>
            <person name="Ma X."/>
            <person name="Roodt D."/>
            <person name="Barker N."/>
            <person name="Li Z."/>
            <person name="Van de Peer Y."/>
            <person name="Mizrachi E."/>
        </authorList>
    </citation>
    <scope>NUCLEOTIDE SEQUENCE</scope>
    <source>
        <tissue evidence="13">Young leaves</tissue>
    </source>
</reference>
<dbReference type="AlphaFoldDB" id="A0A9Q0JWK9"/>
<dbReference type="PANTHER" id="PTHR43445:SF3">
    <property type="entry name" value="UDP-N-ACETYLMURAMATE--L-ALANINE LIGASE"/>
    <property type="match status" value="1"/>
</dbReference>
<dbReference type="InterPro" id="IPR013221">
    <property type="entry name" value="Mur_ligase_cen"/>
</dbReference>
<evidence type="ECO:0000256" key="5">
    <source>
        <dbReference type="ARBA" id="ARBA00022598"/>
    </source>
</evidence>
<evidence type="ECO:0000256" key="6">
    <source>
        <dbReference type="ARBA" id="ARBA00022741"/>
    </source>
</evidence>
<dbReference type="EMBL" id="JAMYWD010000012">
    <property type="protein sequence ID" value="KAJ4954197.1"/>
    <property type="molecule type" value="Genomic_DNA"/>
</dbReference>
<evidence type="ECO:0000256" key="4">
    <source>
        <dbReference type="ARBA" id="ARBA00022490"/>
    </source>
</evidence>
<dbReference type="GO" id="GO:0005524">
    <property type="term" value="F:ATP binding"/>
    <property type="evidence" value="ECO:0007669"/>
    <property type="project" value="UniProtKB-KW"/>
</dbReference>
<dbReference type="Pfam" id="PF01225">
    <property type="entry name" value="Mur_ligase"/>
    <property type="match status" value="1"/>
</dbReference>
<feature type="domain" description="Mur ligase N-terminal catalytic" evidence="10">
    <location>
        <begin position="83"/>
        <end position="185"/>
    </location>
</feature>
<dbReference type="GO" id="GO:0005737">
    <property type="term" value="C:cytoplasm"/>
    <property type="evidence" value="ECO:0007669"/>
    <property type="project" value="UniProtKB-SubCell"/>
</dbReference>
<dbReference type="SUPFAM" id="SSF53244">
    <property type="entry name" value="MurD-like peptide ligases, peptide-binding domain"/>
    <property type="match status" value="1"/>
</dbReference>
<protein>
    <recommendedName>
        <fullName evidence="3">UDP-N-acetylmuramate--L-alanine ligase</fullName>
        <ecNumber evidence="3">6.3.2.8</ecNumber>
    </recommendedName>
</protein>
<dbReference type="SUPFAM" id="SSF51984">
    <property type="entry name" value="MurCD N-terminal domain"/>
    <property type="match status" value="1"/>
</dbReference>
<dbReference type="InterPro" id="IPR005758">
    <property type="entry name" value="UDP-N-AcMur_Ala_ligase_MurC"/>
</dbReference>
<evidence type="ECO:0000313" key="13">
    <source>
        <dbReference type="EMBL" id="KAJ4954197.1"/>
    </source>
</evidence>
<keyword evidence="7" id="KW-0067">ATP-binding</keyword>
<evidence type="ECO:0000259" key="12">
    <source>
        <dbReference type="Pfam" id="PF08245"/>
    </source>
</evidence>
<comment type="caution">
    <text evidence="13">The sequence shown here is derived from an EMBL/GenBank/DDBJ whole genome shotgun (WGS) entry which is preliminary data.</text>
</comment>